<protein>
    <submittedName>
        <fullName evidence="1">Uncharacterized protein</fullName>
    </submittedName>
</protein>
<organism evidence="1 2">
    <name type="scientific">Boletus edulis BED1</name>
    <dbReference type="NCBI Taxonomy" id="1328754"/>
    <lineage>
        <taxon>Eukaryota</taxon>
        <taxon>Fungi</taxon>
        <taxon>Dikarya</taxon>
        <taxon>Basidiomycota</taxon>
        <taxon>Agaricomycotina</taxon>
        <taxon>Agaricomycetes</taxon>
        <taxon>Agaricomycetidae</taxon>
        <taxon>Boletales</taxon>
        <taxon>Boletineae</taxon>
        <taxon>Boletaceae</taxon>
        <taxon>Boletoideae</taxon>
        <taxon>Boletus</taxon>
    </lineage>
</organism>
<sequence length="189" mass="21168">MPRGDSRTTAKKEKDKSHSIRLHAENIIQIDGTQVINVLDSHVQFFPIVVGTSVTAVGRAAAFPAQIEDVVKVNIEMNVRLKKPGYLTIPDLALTLASHRDHDTPSVPILTECTFSQDYRVLWKKLEISAHPEIKAIGFNYMKTEEPSVTSNVFELQFMDLTVIKQHEDPAVLEHHLATNSTLEDCLNV</sequence>
<reference evidence="1" key="1">
    <citation type="submission" date="2019-10" db="EMBL/GenBank/DDBJ databases">
        <authorList>
            <consortium name="DOE Joint Genome Institute"/>
            <person name="Kuo A."/>
            <person name="Miyauchi S."/>
            <person name="Kiss E."/>
            <person name="Drula E."/>
            <person name="Kohler A."/>
            <person name="Sanchez-Garcia M."/>
            <person name="Andreopoulos B."/>
            <person name="Barry K.W."/>
            <person name="Bonito G."/>
            <person name="Buee M."/>
            <person name="Carver A."/>
            <person name="Chen C."/>
            <person name="Cichocki N."/>
            <person name="Clum A."/>
            <person name="Culley D."/>
            <person name="Crous P.W."/>
            <person name="Fauchery L."/>
            <person name="Girlanda M."/>
            <person name="Hayes R."/>
            <person name="Keri Z."/>
            <person name="LaButti K."/>
            <person name="Lipzen A."/>
            <person name="Lombard V."/>
            <person name="Magnuson J."/>
            <person name="Maillard F."/>
            <person name="Morin E."/>
            <person name="Murat C."/>
            <person name="Nolan M."/>
            <person name="Ohm R."/>
            <person name="Pangilinan J."/>
            <person name="Pereira M."/>
            <person name="Perotto S."/>
            <person name="Peter M."/>
            <person name="Riley R."/>
            <person name="Sitrit Y."/>
            <person name="Stielow B."/>
            <person name="Szollosi G."/>
            <person name="Zifcakova L."/>
            <person name="Stursova M."/>
            <person name="Spatafora J.W."/>
            <person name="Tedersoo L."/>
            <person name="Vaario L.-M."/>
            <person name="Yamada A."/>
            <person name="Yan M."/>
            <person name="Wang P."/>
            <person name="Xu J."/>
            <person name="Bruns T."/>
            <person name="Baldrian P."/>
            <person name="Vilgalys R."/>
            <person name="Henrissat B."/>
            <person name="Grigoriev I.V."/>
            <person name="Hibbett D."/>
            <person name="Nagy L.G."/>
            <person name="Martin F.M."/>
        </authorList>
    </citation>
    <scope>NUCLEOTIDE SEQUENCE</scope>
    <source>
        <strain evidence="1">BED1</strain>
    </source>
</reference>
<keyword evidence="2" id="KW-1185">Reference proteome</keyword>
<dbReference type="EMBL" id="WHUW01000047">
    <property type="protein sequence ID" value="KAF8431676.1"/>
    <property type="molecule type" value="Genomic_DNA"/>
</dbReference>
<evidence type="ECO:0000313" key="1">
    <source>
        <dbReference type="EMBL" id="KAF8431676.1"/>
    </source>
</evidence>
<gene>
    <name evidence="1" type="ORF">L210DRAFT_3507778</name>
</gene>
<reference evidence="1" key="2">
    <citation type="journal article" date="2020" name="Nat. Commun.">
        <title>Large-scale genome sequencing of mycorrhizal fungi provides insights into the early evolution of symbiotic traits.</title>
        <authorList>
            <person name="Miyauchi S."/>
            <person name="Kiss E."/>
            <person name="Kuo A."/>
            <person name="Drula E."/>
            <person name="Kohler A."/>
            <person name="Sanchez-Garcia M."/>
            <person name="Morin E."/>
            <person name="Andreopoulos B."/>
            <person name="Barry K.W."/>
            <person name="Bonito G."/>
            <person name="Buee M."/>
            <person name="Carver A."/>
            <person name="Chen C."/>
            <person name="Cichocki N."/>
            <person name="Clum A."/>
            <person name="Culley D."/>
            <person name="Crous P.W."/>
            <person name="Fauchery L."/>
            <person name="Girlanda M."/>
            <person name="Hayes R.D."/>
            <person name="Keri Z."/>
            <person name="LaButti K."/>
            <person name="Lipzen A."/>
            <person name="Lombard V."/>
            <person name="Magnuson J."/>
            <person name="Maillard F."/>
            <person name="Murat C."/>
            <person name="Nolan M."/>
            <person name="Ohm R.A."/>
            <person name="Pangilinan J."/>
            <person name="Pereira M.F."/>
            <person name="Perotto S."/>
            <person name="Peter M."/>
            <person name="Pfister S."/>
            <person name="Riley R."/>
            <person name="Sitrit Y."/>
            <person name="Stielow J.B."/>
            <person name="Szollosi G."/>
            <person name="Zifcakova L."/>
            <person name="Stursova M."/>
            <person name="Spatafora J.W."/>
            <person name="Tedersoo L."/>
            <person name="Vaario L.M."/>
            <person name="Yamada A."/>
            <person name="Yan M."/>
            <person name="Wang P."/>
            <person name="Xu J."/>
            <person name="Bruns T."/>
            <person name="Baldrian P."/>
            <person name="Vilgalys R."/>
            <person name="Dunand C."/>
            <person name="Henrissat B."/>
            <person name="Grigoriev I.V."/>
            <person name="Hibbett D."/>
            <person name="Nagy L.G."/>
            <person name="Martin F.M."/>
        </authorList>
    </citation>
    <scope>NUCLEOTIDE SEQUENCE</scope>
    <source>
        <strain evidence="1">BED1</strain>
    </source>
</reference>
<comment type="caution">
    <text evidence="1">The sequence shown here is derived from an EMBL/GenBank/DDBJ whole genome shotgun (WGS) entry which is preliminary data.</text>
</comment>
<dbReference type="AlphaFoldDB" id="A0AAD4BIR0"/>
<evidence type="ECO:0000313" key="2">
    <source>
        <dbReference type="Proteomes" id="UP001194468"/>
    </source>
</evidence>
<accession>A0AAD4BIR0</accession>
<name>A0AAD4BIR0_BOLED</name>
<proteinExistence type="predicted"/>
<dbReference type="Proteomes" id="UP001194468">
    <property type="component" value="Unassembled WGS sequence"/>
</dbReference>